<evidence type="ECO:0000256" key="9">
    <source>
        <dbReference type="ARBA" id="ARBA00023065"/>
    </source>
</evidence>
<keyword evidence="6" id="KW-0851">Voltage-gated channel</keyword>
<accession>A0A927FK04</accession>
<keyword evidence="3" id="KW-0633">Potassium transport</keyword>
<keyword evidence="8 12" id="KW-1133">Transmembrane helix</keyword>
<comment type="caution">
    <text evidence="14">The sequence shown here is derived from an EMBL/GenBank/DDBJ whole genome shotgun (WGS) entry which is preliminary data.</text>
</comment>
<keyword evidence="2" id="KW-0813">Transport</keyword>
<feature type="transmembrane region" description="Helical" evidence="12">
    <location>
        <begin position="162"/>
        <end position="182"/>
    </location>
</feature>
<evidence type="ECO:0000313" key="14">
    <source>
        <dbReference type="EMBL" id="MBD8051493.1"/>
    </source>
</evidence>
<sequence>MTKHLTLRHRLFLILRYASVKDRKAALAFSWLMTLMVLINVVVVVLESVPEIDRHHQQAFAWFDAASILFFSIEYLLRVWTAAENHRSGHASATRRRLHYMLGFHGLIDLIAILPFFLQSLLPGLDLRVLRVIRILRILKLSHYSTALEDLIASIYAERDSFISALYLLALTILIASCLMYYAEHRLQPAQFGTIPDAMWWAIVTITTVGYGDAVPVSVHGKFIGAVTALSGVFTVALLTGIVASAFATRVRRQEIEFTTEVEELVKDGHINAKEQRTIEHLRKEFGITEAHARAIVRQVIEESSGGRPPPN</sequence>
<feature type="transmembrane region" description="Helical" evidence="12">
    <location>
        <begin position="223"/>
        <end position="248"/>
    </location>
</feature>
<dbReference type="GO" id="GO:0005249">
    <property type="term" value="F:voltage-gated potassium channel activity"/>
    <property type="evidence" value="ECO:0007669"/>
    <property type="project" value="InterPro"/>
</dbReference>
<comment type="subcellular location">
    <subcellularLocation>
        <location evidence="1">Membrane</location>
        <topology evidence="1">Multi-pass membrane protein</topology>
    </subcellularLocation>
</comment>
<dbReference type="PANTHER" id="PTHR11537">
    <property type="entry name" value="VOLTAGE-GATED POTASSIUM CHANNEL"/>
    <property type="match status" value="1"/>
</dbReference>
<keyword evidence="15" id="KW-1185">Reference proteome</keyword>
<feature type="transmembrane region" description="Helical" evidence="12">
    <location>
        <begin position="25"/>
        <end position="46"/>
    </location>
</feature>
<dbReference type="RefSeq" id="WP_191819981.1">
    <property type="nucleotide sequence ID" value="NZ_JACYFT010000003.1"/>
</dbReference>
<evidence type="ECO:0000256" key="8">
    <source>
        <dbReference type="ARBA" id="ARBA00022989"/>
    </source>
</evidence>
<keyword evidence="9" id="KW-0406">Ion transport</keyword>
<feature type="transmembrane region" description="Helical" evidence="12">
    <location>
        <begin position="58"/>
        <end position="77"/>
    </location>
</feature>
<keyword evidence="7" id="KW-0630">Potassium</keyword>
<organism evidence="14 15">
    <name type="scientific">Limnohabitans radicicola</name>
    <dbReference type="NCBI Taxonomy" id="2771427"/>
    <lineage>
        <taxon>Bacteria</taxon>
        <taxon>Pseudomonadati</taxon>
        <taxon>Pseudomonadota</taxon>
        <taxon>Betaproteobacteria</taxon>
        <taxon>Burkholderiales</taxon>
        <taxon>Comamonadaceae</taxon>
        <taxon>Limnohabitans</taxon>
    </lineage>
</organism>
<evidence type="ECO:0000256" key="5">
    <source>
        <dbReference type="ARBA" id="ARBA00022826"/>
    </source>
</evidence>
<dbReference type="Gene3D" id="1.10.287.70">
    <property type="match status" value="1"/>
</dbReference>
<dbReference type="InterPro" id="IPR027359">
    <property type="entry name" value="Volt_channel_dom_sf"/>
</dbReference>
<evidence type="ECO:0000256" key="11">
    <source>
        <dbReference type="ARBA" id="ARBA00023303"/>
    </source>
</evidence>
<dbReference type="InterPro" id="IPR005821">
    <property type="entry name" value="Ion_trans_dom"/>
</dbReference>
<evidence type="ECO:0000256" key="3">
    <source>
        <dbReference type="ARBA" id="ARBA00022538"/>
    </source>
</evidence>
<evidence type="ECO:0000256" key="12">
    <source>
        <dbReference type="SAM" id="Phobius"/>
    </source>
</evidence>
<keyword evidence="5" id="KW-0631">Potassium channel</keyword>
<dbReference type="EMBL" id="JACYFT010000003">
    <property type="protein sequence ID" value="MBD8051493.1"/>
    <property type="molecule type" value="Genomic_DNA"/>
</dbReference>
<evidence type="ECO:0000256" key="1">
    <source>
        <dbReference type="ARBA" id="ARBA00004141"/>
    </source>
</evidence>
<protein>
    <submittedName>
        <fullName evidence="14">Ion transporter</fullName>
    </submittedName>
</protein>
<dbReference type="FunFam" id="1.10.287.70:FF:000028">
    <property type="entry name" value="potassium voltage-gated channel subfamily D member 3"/>
    <property type="match status" value="1"/>
</dbReference>
<evidence type="ECO:0000256" key="7">
    <source>
        <dbReference type="ARBA" id="ARBA00022958"/>
    </source>
</evidence>
<feature type="transmembrane region" description="Helical" evidence="12">
    <location>
        <begin position="98"/>
        <end position="118"/>
    </location>
</feature>
<dbReference type="Pfam" id="PF00520">
    <property type="entry name" value="Ion_trans"/>
    <property type="match status" value="1"/>
</dbReference>
<gene>
    <name evidence="14" type="ORF">IC609_13170</name>
</gene>
<name>A0A927FK04_9BURK</name>
<keyword evidence="11" id="KW-0407">Ion channel</keyword>
<evidence type="ECO:0000313" key="15">
    <source>
        <dbReference type="Proteomes" id="UP000647424"/>
    </source>
</evidence>
<reference evidence="14" key="1">
    <citation type="submission" date="2020-09" db="EMBL/GenBank/DDBJ databases">
        <title>Genome seq and assembly of Limnohabitants sp.</title>
        <authorList>
            <person name="Chhetri G."/>
        </authorList>
    </citation>
    <scope>NUCLEOTIDE SEQUENCE</scope>
    <source>
        <strain evidence="14">JUR4</strain>
    </source>
</reference>
<dbReference type="SUPFAM" id="SSF81324">
    <property type="entry name" value="Voltage-gated potassium channels"/>
    <property type="match status" value="1"/>
</dbReference>
<evidence type="ECO:0000256" key="2">
    <source>
        <dbReference type="ARBA" id="ARBA00022448"/>
    </source>
</evidence>
<dbReference type="PANTHER" id="PTHR11537:SF254">
    <property type="entry name" value="POTASSIUM VOLTAGE-GATED CHANNEL PROTEIN SHAB"/>
    <property type="match status" value="1"/>
</dbReference>
<feature type="domain" description="Ion transport" evidence="13">
    <location>
        <begin position="28"/>
        <end position="254"/>
    </location>
</feature>
<dbReference type="Proteomes" id="UP000647424">
    <property type="component" value="Unassembled WGS sequence"/>
</dbReference>
<evidence type="ECO:0000259" key="13">
    <source>
        <dbReference type="Pfam" id="PF00520"/>
    </source>
</evidence>
<evidence type="ECO:0000256" key="4">
    <source>
        <dbReference type="ARBA" id="ARBA00022692"/>
    </source>
</evidence>
<feature type="transmembrane region" description="Helical" evidence="12">
    <location>
        <begin position="194"/>
        <end position="211"/>
    </location>
</feature>
<keyword evidence="4 12" id="KW-0812">Transmembrane</keyword>
<keyword evidence="10 12" id="KW-0472">Membrane</keyword>
<proteinExistence type="predicted"/>
<dbReference type="AlphaFoldDB" id="A0A927FK04"/>
<dbReference type="GO" id="GO:0001508">
    <property type="term" value="P:action potential"/>
    <property type="evidence" value="ECO:0007669"/>
    <property type="project" value="TreeGrafter"/>
</dbReference>
<dbReference type="GO" id="GO:0008076">
    <property type="term" value="C:voltage-gated potassium channel complex"/>
    <property type="evidence" value="ECO:0007669"/>
    <property type="project" value="InterPro"/>
</dbReference>
<evidence type="ECO:0000256" key="6">
    <source>
        <dbReference type="ARBA" id="ARBA00022882"/>
    </source>
</evidence>
<dbReference type="PRINTS" id="PR00169">
    <property type="entry name" value="KCHANNEL"/>
</dbReference>
<dbReference type="Gene3D" id="1.20.120.350">
    <property type="entry name" value="Voltage-gated potassium channels. Chain C"/>
    <property type="match status" value="1"/>
</dbReference>
<evidence type="ECO:0000256" key="10">
    <source>
        <dbReference type="ARBA" id="ARBA00023136"/>
    </source>
</evidence>
<dbReference type="InterPro" id="IPR028325">
    <property type="entry name" value="VG_K_chnl"/>
</dbReference>